<comment type="caution">
    <text evidence="1">The sequence shown here is derived from an EMBL/GenBank/DDBJ whole genome shotgun (WGS) entry which is preliminary data.</text>
</comment>
<dbReference type="Proteomes" id="UP000605361">
    <property type="component" value="Unassembled WGS sequence"/>
</dbReference>
<evidence type="ECO:0000313" key="1">
    <source>
        <dbReference type="EMBL" id="MBF8193532.1"/>
    </source>
</evidence>
<dbReference type="InterPro" id="IPR036770">
    <property type="entry name" value="Ankyrin_rpt-contain_sf"/>
</dbReference>
<dbReference type="EMBL" id="JADOGI010000293">
    <property type="protein sequence ID" value="MBF8193532.1"/>
    <property type="molecule type" value="Genomic_DNA"/>
</dbReference>
<accession>A0A931ARC4</accession>
<organism evidence="1 2">
    <name type="scientific">Nonomuraea cypriaca</name>
    <dbReference type="NCBI Taxonomy" id="1187855"/>
    <lineage>
        <taxon>Bacteria</taxon>
        <taxon>Bacillati</taxon>
        <taxon>Actinomycetota</taxon>
        <taxon>Actinomycetes</taxon>
        <taxon>Streptosporangiales</taxon>
        <taxon>Streptosporangiaceae</taxon>
        <taxon>Nonomuraea</taxon>
    </lineage>
</organism>
<protein>
    <submittedName>
        <fullName evidence="1">Ankyrin repeat domain-containing protein</fullName>
    </submittedName>
</protein>
<proteinExistence type="predicted"/>
<gene>
    <name evidence="1" type="ORF">ITP53_49240</name>
</gene>
<evidence type="ECO:0000313" key="2">
    <source>
        <dbReference type="Proteomes" id="UP000605361"/>
    </source>
</evidence>
<dbReference type="RefSeq" id="WP_195902391.1">
    <property type="nucleotide sequence ID" value="NZ_JADOGI010000293.1"/>
</dbReference>
<dbReference type="Gene3D" id="1.25.40.20">
    <property type="entry name" value="Ankyrin repeat-containing domain"/>
    <property type="match status" value="1"/>
</dbReference>
<reference evidence="1" key="1">
    <citation type="submission" date="2020-11" db="EMBL/GenBank/DDBJ databases">
        <title>Whole-genome analyses of Nonomuraea sp. K274.</title>
        <authorList>
            <person name="Veyisoglu A."/>
        </authorList>
    </citation>
    <scope>NUCLEOTIDE SEQUENCE</scope>
    <source>
        <strain evidence="1">K274</strain>
    </source>
</reference>
<dbReference type="AlphaFoldDB" id="A0A931ARC4"/>
<name>A0A931ARC4_9ACTN</name>
<sequence>MTGEELLDAVAGGDADAVGRLLDGGVSPDEADEDGSTAFYRAGYLQGAGGGDVLVVLVRGCHRARRLGPLTTRGMEGPGSSC</sequence>
<keyword evidence="2" id="KW-1185">Reference proteome</keyword>